<dbReference type="Proteomes" id="UP000024635">
    <property type="component" value="Unassembled WGS sequence"/>
</dbReference>
<dbReference type="InterPro" id="IPR050466">
    <property type="entry name" value="Carboxylest/Gibb_receptor"/>
</dbReference>
<sequence>MTLKLPFHNSQLCPLQMDPNPALTHLYSCSRWSDFDPNKVIADYVRIGEETCEQLREKVHIEDLPYFDLGDTNTLTQVDIWGEVKDHLVIFIHGGFWQEGTRKVVSPAAVNLVKRSLAMAAVGYDYASPTHPLSKVVQQVVTATELVAFFKFLFNFVSDTQFLLSKYPEVKTVTLAGHSAGAQLAFRVAAQLRHPKIQRLILFAGVFDLKELPLCEIGAVIGMTPGEAKKGSCSASELEGLNIRVQILIAGKDSPKLIEQNRAMVSEMKEHGVSVDAHEFVDCDHFSIIHGLRHGNEKQTREFVAFLCDNAFSS</sequence>
<feature type="domain" description="Alpha/beta hydrolase fold-3" evidence="1">
    <location>
        <begin position="89"/>
        <end position="209"/>
    </location>
</feature>
<organism evidence="2 3">
    <name type="scientific">Ancylostoma ceylanicum</name>
    <dbReference type="NCBI Taxonomy" id="53326"/>
    <lineage>
        <taxon>Eukaryota</taxon>
        <taxon>Metazoa</taxon>
        <taxon>Ecdysozoa</taxon>
        <taxon>Nematoda</taxon>
        <taxon>Chromadorea</taxon>
        <taxon>Rhabditida</taxon>
        <taxon>Rhabditina</taxon>
        <taxon>Rhabditomorpha</taxon>
        <taxon>Strongyloidea</taxon>
        <taxon>Ancylostomatidae</taxon>
        <taxon>Ancylostomatinae</taxon>
        <taxon>Ancylostoma</taxon>
    </lineage>
</organism>
<comment type="caution">
    <text evidence="2">The sequence shown here is derived from an EMBL/GenBank/DDBJ whole genome shotgun (WGS) entry which is preliminary data.</text>
</comment>
<dbReference type="OrthoDB" id="433474at2759"/>
<evidence type="ECO:0000313" key="2">
    <source>
        <dbReference type="EMBL" id="EYC09663.1"/>
    </source>
</evidence>
<name>A0A016U4Y0_9BILA</name>
<dbReference type="Pfam" id="PF07859">
    <property type="entry name" value="Abhydrolase_3"/>
    <property type="match status" value="1"/>
</dbReference>
<dbReference type="PANTHER" id="PTHR23024">
    <property type="entry name" value="ARYLACETAMIDE DEACETYLASE"/>
    <property type="match status" value="1"/>
</dbReference>
<dbReference type="GO" id="GO:0016787">
    <property type="term" value="F:hydrolase activity"/>
    <property type="evidence" value="ECO:0007669"/>
    <property type="project" value="InterPro"/>
</dbReference>
<reference evidence="3" key="1">
    <citation type="journal article" date="2015" name="Nat. Genet.">
        <title>The genome and transcriptome of the zoonotic hookworm Ancylostoma ceylanicum identify infection-specific gene families.</title>
        <authorList>
            <person name="Schwarz E.M."/>
            <person name="Hu Y."/>
            <person name="Antoshechkin I."/>
            <person name="Miller M.M."/>
            <person name="Sternberg P.W."/>
            <person name="Aroian R.V."/>
        </authorList>
    </citation>
    <scope>NUCLEOTIDE SEQUENCE</scope>
    <source>
        <strain evidence="3">HY135</strain>
    </source>
</reference>
<protein>
    <recommendedName>
        <fullName evidence="1">Alpha/beta hydrolase fold-3 domain-containing protein</fullName>
    </recommendedName>
</protein>
<dbReference type="SUPFAM" id="SSF53474">
    <property type="entry name" value="alpha/beta-Hydrolases"/>
    <property type="match status" value="1"/>
</dbReference>
<dbReference type="PANTHER" id="PTHR23024:SF574">
    <property type="entry name" value="KYNURENINE FORMAMIDASE"/>
    <property type="match status" value="1"/>
</dbReference>
<keyword evidence="3" id="KW-1185">Reference proteome</keyword>
<dbReference type="GO" id="GO:0019441">
    <property type="term" value="P:L-tryptophan catabolic process to kynurenine"/>
    <property type="evidence" value="ECO:0007669"/>
    <property type="project" value="TreeGrafter"/>
</dbReference>
<gene>
    <name evidence="2" type="primary">Acey_s0059.g2985</name>
    <name evidence="2" type="synonym">Acey-D2024.2</name>
    <name evidence="2" type="ORF">Y032_0059g2985</name>
</gene>
<dbReference type="Gene3D" id="3.40.50.1820">
    <property type="entry name" value="alpha/beta hydrolase"/>
    <property type="match status" value="1"/>
</dbReference>
<dbReference type="GO" id="GO:0005737">
    <property type="term" value="C:cytoplasm"/>
    <property type="evidence" value="ECO:0007669"/>
    <property type="project" value="TreeGrafter"/>
</dbReference>
<evidence type="ECO:0000259" key="1">
    <source>
        <dbReference type="Pfam" id="PF07859"/>
    </source>
</evidence>
<proteinExistence type="predicted"/>
<dbReference type="InterPro" id="IPR013094">
    <property type="entry name" value="AB_hydrolase_3"/>
</dbReference>
<evidence type="ECO:0000313" key="3">
    <source>
        <dbReference type="Proteomes" id="UP000024635"/>
    </source>
</evidence>
<dbReference type="EMBL" id="JARK01001395">
    <property type="protein sequence ID" value="EYC09663.1"/>
    <property type="molecule type" value="Genomic_DNA"/>
</dbReference>
<dbReference type="STRING" id="53326.A0A016U4Y0"/>
<dbReference type="InterPro" id="IPR029058">
    <property type="entry name" value="AB_hydrolase_fold"/>
</dbReference>
<accession>A0A016U4Y0</accession>
<dbReference type="AlphaFoldDB" id="A0A016U4Y0"/>